<evidence type="ECO:0000313" key="1">
    <source>
        <dbReference type="EMBL" id="MCD2493312.1"/>
    </source>
</evidence>
<dbReference type="AlphaFoldDB" id="A0AAP2RJS6"/>
<dbReference type="EMBL" id="JAJNOR010000007">
    <property type="protein sequence ID" value="MCD2493312.1"/>
    <property type="molecule type" value="Genomic_DNA"/>
</dbReference>
<evidence type="ECO:0000313" key="2">
    <source>
        <dbReference type="Proteomes" id="UP001299265"/>
    </source>
</evidence>
<dbReference type="RefSeq" id="WP_231063170.1">
    <property type="nucleotide sequence ID" value="NZ_JAJNOR010000007.1"/>
</dbReference>
<name>A0AAP2RJS6_9FIRM</name>
<gene>
    <name evidence="1" type="ORF">LQE92_11875</name>
</gene>
<accession>A0AAP2RJS6</accession>
<keyword evidence="2" id="KW-1185">Reference proteome</keyword>
<sequence>MAKTIKIKESIPKMPAGTKWNIRQTGWERIRAAPVLIWCDSTFLRVFSKKTPER</sequence>
<dbReference type="Proteomes" id="UP001299265">
    <property type="component" value="Unassembled WGS sequence"/>
</dbReference>
<reference evidence="1 2" key="1">
    <citation type="submission" date="2021-11" db="EMBL/GenBank/DDBJ databases">
        <title>Lacrimispora sp. nov. NSJ-141 isolated from human feces.</title>
        <authorList>
            <person name="Abdugheni R."/>
        </authorList>
    </citation>
    <scope>NUCLEOTIDE SEQUENCE [LARGE SCALE GENOMIC DNA]</scope>
    <source>
        <strain evidence="1 2">NSJ-141</strain>
    </source>
</reference>
<organism evidence="1 2">
    <name type="scientific">Lientehia hominis</name>
    <dbReference type="NCBI Taxonomy" id="2897778"/>
    <lineage>
        <taxon>Bacteria</taxon>
        <taxon>Bacillati</taxon>
        <taxon>Bacillota</taxon>
        <taxon>Clostridia</taxon>
        <taxon>Lachnospirales</taxon>
        <taxon>Lachnospiraceae</taxon>
        <taxon>Lientehia</taxon>
    </lineage>
</organism>
<protein>
    <submittedName>
        <fullName evidence="1">Uncharacterized protein</fullName>
    </submittedName>
</protein>
<proteinExistence type="predicted"/>
<comment type="caution">
    <text evidence="1">The sequence shown here is derived from an EMBL/GenBank/DDBJ whole genome shotgun (WGS) entry which is preliminary data.</text>
</comment>